<keyword evidence="4" id="KW-0378">Hydrolase</keyword>
<dbReference type="Gene3D" id="3.40.50.300">
    <property type="entry name" value="P-loop containing nucleotide triphosphate hydrolases"/>
    <property type="match status" value="1"/>
</dbReference>
<dbReference type="CDD" id="cd00267">
    <property type="entry name" value="ABC_ATPase"/>
    <property type="match status" value="1"/>
</dbReference>
<proteinExistence type="predicted"/>
<evidence type="ECO:0000313" key="4">
    <source>
        <dbReference type="EMBL" id="DAE31008.1"/>
    </source>
</evidence>
<dbReference type="GO" id="GO:0004386">
    <property type="term" value="F:helicase activity"/>
    <property type="evidence" value="ECO:0007669"/>
    <property type="project" value="UniProtKB-KW"/>
</dbReference>
<evidence type="ECO:0000256" key="1">
    <source>
        <dbReference type="ARBA" id="ARBA00022741"/>
    </source>
</evidence>
<dbReference type="GO" id="GO:0005524">
    <property type="term" value="F:ATP binding"/>
    <property type="evidence" value="ECO:0007669"/>
    <property type="project" value="UniProtKB-KW"/>
</dbReference>
<dbReference type="SUPFAM" id="SSF52540">
    <property type="entry name" value="P-loop containing nucleoside triphosphate hydrolases"/>
    <property type="match status" value="1"/>
</dbReference>
<evidence type="ECO:0000259" key="3">
    <source>
        <dbReference type="SMART" id="SM00382"/>
    </source>
</evidence>
<dbReference type="SMART" id="SM00382">
    <property type="entry name" value="AAA"/>
    <property type="match status" value="1"/>
</dbReference>
<name>A0A8S5RHZ0_9VIRU</name>
<dbReference type="Pfam" id="PF00005">
    <property type="entry name" value="ABC_tran"/>
    <property type="match status" value="1"/>
</dbReference>
<feature type="domain" description="AAA+ ATPase" evidence="3">
    <location>
        <begin position="26"/>
        <end position="209"/>
    </location>
</feature>
<keyword evidence="1" id="KW-0547">Nucleotide-binding</keyword>
<protein>
    <submittedName>
        <fullName evidence="4">Putative ATP-dependent RNA helicase</fullName>
    </submittedName>
</protein>
<dbReference type="InterPro" id="IPR003439">
    <property type="entry name" value="ABC_transporter-like_ATP-bd"/>
</dbReference>
<accession>A0A8S5RHZ0</accession>
<reference evidence="4" key="1">
    <citation type="journal article" date="2021" name="Proc. Natl. Acad. Sci. U.S.A.">
        <title>A Catalog of Tens of Thousands of Viruses from Human Metagenomes Reveals Hidden Associations with Chronic Diseases.</title>
        <authorList>
            <person name="Tisza M.J."/>
            <person name="Buck C.B."/>
        </authorList>
    </citation>
    <scope>NUCLEOTIDE SEQUENCE</scope>
    <source>
        <strain evidence="4">CtML55</strain>
    </source>
</reference>
<keyword evidence="4" id="KW-0347">Helicase</keyword>
<sequence>MYLNIKIKEDFRTLKKDSEYKFDFAERNRYLMVGPNGCGKSTLINILRSYQCDNINDDPNGFEQDKLGYLNIRSLQAEAEIETDFEKLYFISSEFDDPLSLDNCATASALVKNGGFYLKNKSNGERQLQSLSKWIHENKADWNEKCLLVFDEVDKGFDLRYQVGLHNMLTNLPVMHGVKILAVSHTLIPMLLEDKVYAFKYRIMLSPSTYVALETGYSIKINDYNEREEV</sequence>
<organism evidence="4">
    <name type="scientific">virus sp. ctML55</name>
    <dbReference type="NCBI Taxonomy" id="2827627"/>
    <lineage>
        <taxon>Viruses</taxon>
    </lineage>
</organism>
<dbReference type="EMBL" id="BK059105">
    <property type="protein sequence ID" value="DAE31008.1"/>
    <property type="molecule type" value="Genomic_DNA"/>
</dbReference>
<dbReference type="InterPro" id="IPR027417">
    <property type="entry name" value="P-loop_NTPase"/>
</dbReference>
<evidence type="ECO:0000256" key="2">
    <source>
        <dbReference type="ARBA" id="ARBA00022840"/>
    </source>
</evidence>
<dbReference type="GO" id="GO:0016887">
    <property type="term" value="F:ATP hydrolysis activity"/>
    <property type="evidence" value="ECO:0007669"/>
    <property type="project" value="InterPro"/>
</dbReference>
<dbReference type="InterPro" id="IPR003593">
    <property type="entry name" value="AAA+_ATPase"/>
</dbReference>
<keyword evidence="2" id="KW-0067">ATP-binding</keyword>